<reference evidence="1 2" key="1">
    <citation type="submission" date="2020-08" db="EMBL/GenBank/DDBJ databases">
        <title>Sequencing the genomes of 1000 actinobacteria strains.</title>
        <authorList>
            <person name="Klenk H.-P."/>
        </authorList>
    </citation>
    <scope>NUCLEOTIDE SEQUENCE [LARGE SCALE GENOMIC DNA]</scope>
    <source>
        <strain evidence="1 2">DSM 44320</strain>
    </source>
</reference>
<comment type="caution">
    <text evidence="1">The sequence shown here is derived from an EMBL/GenBank/DDBJ whole genome shotgun (WGS) entry which is preliminary data.</text>
</comment>
<dbReference type="EMBL" id="JACIBV010000001">
    <property type="protein sequence ID" value="MBB3724340.1"/>
    <property type="molecule type" value="Genomic_DNA"/>
</dbReference>
<dbReference type="AlphaFoldDB" id="A0A7W5UYG9"/>
<proteinExistence type="predicted"/>
<dbReference type="Proteomes" id="UP000579945">
    <property type="component" value="Unassembled WGS sequence"/>
</dbReference>
<protein>
    <submittedName>
        <fullName evidence="1">Uncharacterized protein</fullName>
    </submittedName>
</protein>
<sequence>MSCSAICVIAGRRAVIRLAVNHLPTRRRHRWCSSPLSGMICAISLLNSPPDSSADSLAASSAFSSRVKRGSASTCLTSSYRVSSVAWSPLGSSTGATGHCCRSCAHSAGGSSAVSLGIG</sequence>
<keyword evidence="2" id="KW-1185">Reference proteome</keyword>
<accession>A0A7W5UYG9</accession>
<evidence type="ECO:0000313" key="1">
    <source>
        <dbReference type="EMBL" id="MBB3724340.1"/>
    </source>
</evidence>
<name>A0A7W5UYG9_9ACTN</name>
<gene>
    <name evidence="1" type="ORF">FHR33_000200</name>
</gene>
<evidence type="ECO:0000313" key="2">
    <source>
        <dbReference type="Proteomes" id="UP000579945"/>
    </source>
</evidence>
<organism evidence="1 2">
    <name type="scientific">Nonomuraea dietziae</name>
    <dbReference type="NCBI Taxonomy" id="65515"/>
    <lineage>
        <taxon>Bacteria</taxon>
        <taxon>Bacillati</taxon>
        <taxon>Actinomycetota</taxon>
        <taxon>Actinomycetes</taxon>
        <taxon>Streptosporangiales</taxon>
        <taxon>Streptosporangiaceae</taxon>
        <taxon>Nonomuraea</taxon>
    </lineage>
</organism>